<reference evidence="2" key="1">
    <citation type="submission" date="2014-11" db="EMBL/GenBank/DDBJ databases">
        <authorList>
            <person name="Amaro Gonzalez C."/>
        </authorList>
    </citation>
    <scope>NUCLEOTIDE SEQUENCE</scope>
</reference>
<protein>
    <submittedName>
        <fullName evidence="2">Uncharacterized protein</fullName>
    </submittedName>
</protein>
<reference evidence="2" key="2">
    <citation type="journal article" date="2015" name="Fish Shellfish Immunol.">
        <title>Early steps in the European eel (Anguilla anguilla)-Vibrio vulnificus interaction in the gills: Role of the RtxA13 toxin.</title>
        <authorList>
            <person name="Callol A."/>
            <person name="Pajuelo D."/>
            <person name="Ebbesson L."/>
            <person name="Teles M."/>
            <person name="MacKenzie S."/>
            <person name="Amaro C."/>
        </authorList>
    </citation>
    <scope>NUCLEOTIDE SEQUENCE</scope>
</reference>
<accession>A0A0E9U846</accession>
<organism evidence="2">
    <name type="scientific">Anguilla anguilla</name>
    <name type="common">European freshwater eel</name>
    <name type="synonym">Muraena anguilla</name>
    <dbReference type="NCBI Taxonomy" id="7936"/>
    <lineage>
        <taxon>Eukaryota</taxon>
        <taxon>Metazoa</taxon>
        <taxon>Chordata</taxon>
        <taxon>Craniata</taxon>
        <taxon>Vertebrata</taxon>
        <taxon>Euteleostomi</taxon>
        <taxon>Actinopterygii</taxon>
        <taxon>Neopterygii</taxon>
        <taxon>Teleostei</taxon>
        <taxon>Anguilliformes</taxon>
        <taxon>Anguillidae</taxon>
        <taxon>Anguilla</taxon>
    </lineage>
</organism>
<evidence type="ECO:0000256" key="1">
    <source>
        <dbReference type="SAM" id="MobiDB-lite"/>
    </source>
</evidence>
<feature type="region of interest" description="Disordered" evidence="1">
    <location>
        <begin position="1"/>
        <end position="51"/>
    </location>
</feature>
<dbReference type="EMBL" id="GBXM01047444">
    <property type="protein sequence ID" value="JAH61133.1"/>
    <property type="molecule type" value="Transcribed_RNA"/>
</dbReference>
<proteinExistence type="predicted"/>
<name>A0A0E9U846_ANGAN</name>
<dbReference type="AlphaFoldDB" id="A0A0E9U846"/>
<sequence length="51" mass="5753">MTSMWEHRKNIAPAKSRSRGRGPVEDPSAPGDDNIYVNSETPYFEEEEGVD</sequence>
<evidence type="ECO:0000313" key="2">
    <source>
        <dbReference type="EMBL" id="JAH61133.1"/>
    </source>
</evidence>